<sequence length="59" mass="6509">TDYISTEEEQKVEQMLTFLTEESKQAAASTAVSTASHTGSANHNQPLHRTLTRVKLCFA</sequence>
<organism evidence="1 2">
    <name type="scientific">Cirrhinus molitorella</name>
    <name type="common">mud carp</name>
    <dbReference type="NCBI Taxonomy" id="172907"/>
    <lineage>
        <taxon>Eukaryota</taxon>
        <taxon>Metazoa</taxon>
        <taxon>Chordata</taxon>
        <taxon>Craniata</taxon>
        <taxon>Vertebrata</taxon>
        <taxon>Euteleostomi</taxon>
        <taxon>Actinopterygii</taxon>
        <taxon>Neopterygii</taxon>
        <taxon>Teleostei</taxon>
        <taxon>Ostariophysi</taxon>
        <taxon>Cypriniformes</taxon>
        <taxon>Cyprinidae</taxon>
        <taxon>Labeoninae</taxon>
        <taxon>Labeonini</taxon>
        <taxon>Cirrhinus</taxon>
    </lineage>
</organism>
<dbReference type="EMBL" id="JAYMGO010000022">
    <property type="protein sequence ID" value="KAL1251007.1"/>
    <property type="molecule type" value="Genomic_DNA"/>
</dbReference>
<keyword evidence="2" id="KW-1185">Reference proteome</keyword>
<reference evidence="1 2" key="1">
    <citation type="submission" date="2023-09" db="EMBL/GenBank/DDBJ databases">
        <authorList>
            <person name="Wang M."/>
        </authorList>
    </citation>
    <scope>NUCLEOTIDE SEQUENCE [LARGE SCALE GENOMIC DNA]</scope>
    <source>
        <strain evidence="1">GT-2023</strain>
        <tissue evidence="1">Liver</tissue>
    </source>
</reference>
<name>A0ABR3LH54_9TELE</name>
<protein>
    <submittedName>
        <fullName evidence="1">Uncharacterized protein</fullName>
    </submittedName>
</protein>
<gene>
    <name evidence="1" type="ORF">QQF64_018803</name>
</gene>
<comment type="caution">
    <text evidence="1">The sequence shown here is derived from an EMBL/GenBank/DDBJ whole genome shotgun (WGS) entry which is preliminary data.</text>
</comment>
<evidence type="ECO:0000313" key="2">
    <source>
        <dbReference type="Proteomes" id="UP001558613"/>
    </source>
</evidence>
<feature type="non-terminal residue" evidence="1">
    <location>
        <position position="1"/>
    </location>
</feature>
<accession>A0ABR3LH54</accession>
<proteinExistence type="predicted"/>
<dbReference type="Proteomes" id="UP001558613">
    <property type="component" value="Unassembled WGS sequence"/>
</dbReference>
<evidence type="ECO:0000313" key="1">
    <source>
        <dbReference type="EMBL" id="KAL1251007.1"/>
    </source>
</evidence>